<keyword evidence="8 14" id="KW-0812">Transmembrane</keyword>
<dbReference type="EMBL" id="LK032004">
    <property type="protein sequence ID" value="CDY10604.1"/>
    <property type="molecule type" value="Genomic_DNA"/>
</dbReference>
<keyword evidence="16" id="KW-1185">Reference proteome</keyword>
<protein>
    <recommendedName>
        <fullName evidence="5">Dol-P-Glc:Glc(2)Man(9)GlcNAc(2)-PP-Dol alpha-1,2-glucosyltransferase</fullName>
        <ecNumber evidence="4">2.4.1.256</ecNumber>
    </recommendedName>
</protein>
<evidence type="ECO:0000256" key="5">
    <source>
        <dbReference type="ARBA" id="ARBA00018512"/>
    </source>
</evidence>
<evidence type="ECO:0000256" key="2">
    <source>
        <dbReference type="ARBA" id="ARBA00004922"/>
    </source>
</evidence>
<evidence type="ECO:0000313" key="15">
    <source>
        <dbReference type="EMBL" id="CDY10604.1"/>
    </source>
</evidence>
<name>A0A078FCD3_BRANA</name>
<comment type="pathway">
    <text evidence="2">Protein modification; protein glycosylation.</text>
</comment>
<dbReference type="PaxDb" id="3708-A0A078FCD3"/>
<evidence type="ECO:0000256" key="4">
    <source>
        <dbReference type="ARBA" id="ARBA00011967"/>
    </source>
</evidence>
<evidence type="ECO:0000256" key="14">
    <source>
        <dbReference type="SAM" id="Phobius"/>
    </source>
</evidence>
<dbReference type="GO" id="GO:0005789">
    <property type="term" value="C:endoplasmic reticulum membrane"/>
    <property type="evidence" value="ECO:0007669"/>
    <property type="project" value="UniProtKB-SubCell"/>
</dbReference>
<evidence type="ECO:0000256" key="11">
    <source>
        <dbReference type="ARBA" id="ARBA00023136"/>
    </source>
</evidence>
<gene>
    <name evidence="15" type="primary">BnaC03g70100D</name>
    <name evidence="15" type="ORF">GSBRNA2T00032582001</name>
</gene>
<dbReference type="GO" id="GO:0106073">
    <property type="term" value="F:dolichyl pyrophosphate Glc2Man9GlcNAc2 alpha-1,2-glucosyltransferase activity"/>
    <property type="evidence" value="ECO:0007669"/>
    <property type="project" value="UniProtKB-EC"/>
</dbReference>
<dbReference type="EC" id="2.4.1.256" evidence="4"/>
<reference evidence="15 16" key="1">
    <citation type="journal article" date="2014" name="Science">
        <title>Plant genetics. Early allopolyploid evolution in the post-Neolithic Brassica napus oilseed genome.</title>
        <authorList>
            <person name="Chalhoub B."/>
            <person name="Denoeud F."/>
            <person name="Liu S."/>
            <person name="Parkin I.A."/>
            <person name="Tang H."/>
            <person name="Wang X."/>
            <person name="Chiquet J."/>
            <person name="Belcram H."/>
            <person name="Tong C."/>
            <person name="Samans B."/>
            <person name="Correa M."/>
            <person name="Da Silva C."/>
            <person name="Just J."/>
            <person name="Falentin C."/>
            <person name="Koh C.S."/>
            <person name="Le Clainche I."/>
            <person name="Bernard M."/>
            <person name="Bento P."/>
            <person name="Noel B."/>
            <person name="Labadie K."/>
            <person name="Alberti A."/>
            <person name="Charles M."/>
            <person name="Arnaud D."/>
            <person name="Guo H."/>
            <person name="Daviaud C."/>
            <person name="Alamery S."/>
            <person name="Jabbari K."/>
            <person name="Zhao M."/>
            <person name="Edger P.P."/>
            <person name="Chelaifa H."/>
            <person name="Tack D."/>
            <person name="Lassalle G."/>
            <person name="Mestiri I."/>
            <person name="Schnel N."/>
            <person name="Le Paslier M.C."/>
            <person name="Fan G."/>
            <person name="Renault V."/>
            <person name="Bayer P.E."/>
            <person name="Golicz A.A."/>
            <person name="Manoli S."/>
            <person name="Lee T.H."/>
            <person name="Thi V.H."/>
            <person name="Chalabi S."/>
            <person name="Hu Q."/>
            <person name="Fan C."/>
            <person name="Tollenaere R."/>
            <person name="Lu Y."/>
            <person name="Battail C."/>
            <person name="Shen J."/>
            <person name="Sidebottom C.H."/>
            <person name="Wang X."/>
            <person name="Canaguier A."/>
            <person name="Chauveau A."/>
            <person name="Berard A."/>
            <person name="Deniot G."/>
            <person name="Guan M."/>
            <person name="Liu Z."/>
            <person name="Sun F."/>
            <person name="Lim Y.P."/>
            <person name="Lyons E."/>
            <person name="Town C.D."/>
            <person name="Bancroft I."/>
            <person name="Wang X."/>
            <person name="Meng J."/>
            <person name="Ma J."/>
            <person name="Pires J.C."/>
            <person name="King G.J."/>
            <person name="Brunel D."/>
            <person name="Delourme R."/>
            <person name="Renard M."/>
            <person name="Aury J.M."/>
            <person name="Adams K.L."/>
            <person name="Batley J."/>
            <person name="Snowdon R.J."/>
            <person name="Tost J."/>
            <person name="Edwards D."/>
            <person name="Zhou Y."/>
            <person name="Hua W."/>
            <person name="Sharpe A.G."/>
            <person name="Paterson A.H."/>
            <person name="Guan C."/>
            <person name="Wincker P."/>
        </authorList>
    </citation>
    <scope>NUCLEOTIDE SEQUENCE [LARGE SCALE GENOMIC DNA]</scope>
    <source>
        <strain evidence="16">cv. Darmor-bzh</strain>
    </source>
</reference>
<organism evidence="15 16">
    <name type="scientific">Brassica napus</name>
    <name type="common">Rape</name>
    <dbReference type="NCBI Taxonomy" id="3708"/>
    <lineage>
        <taxon>Eukaryota</taxon>
        <taxon>Viridiplantae</taxon>
        <taxon>Streptophyta</taxon>
        <taxon>Embryophyta</taxon>
        <taxon>Tracheophyta</taxon>
        <taxon>Spermatophyta</taxon>
        <taxon>Magnoliopsida</taxon>
        <taxon>eudicotyledons</taxon>
        <taxon>Gunneridae</taxon>
        <taxon>Pentapetalae</taxon>
        <taxon>rosids</taxon>
        <taxon>malvids</taxon>
        <taxon>Brassicales</taxon>
        <taxon>Brassicaceae</taxon>
        <taxon>Brassiceae</taxon>
        <taxon>Brassica</taxon>
    </lineage>
</organism>
<keyword evidence="10 14" id="KW-1133">Transmembrane helix</keyword>
<dbReference type="PANTHER" id="PTHR12989">
    <property type="entry name" value="ALPHA-1,2-GLUCOSYLTRANSFERASE ALG10"/>
    <property type="match status" value="1"/>
</dbReference>
<proteinExistence type="inferred from homology"/>
<evidence type="ECO:0000256" key="10">
    <source>
        <dbReference type="ARBA" id="ARBA00022989"/>
    </source>
</evidence>
<dbReference type="STRING" id="3708.A0A078FCD3"/>
<evidence type="ECO:0000256" key="9">
    <source>
        <dbReference type="ARBA" id="ARBA00022824"/>
    </source>
</evidence>
<comment type="catalytic activity">
    <reaction evidence="13">
        <text>an alpha-D-Glc-(1-&gt;3)-alpha-D-Glc-(1-&gt;3)-alpha-D-Man-(1-&gt;2)-alpha-D-Man-(1-&gt;2)-alpha-D-Man-(1-&gt;3)-[alpha-D-Man-(1-&gt;2)-alpha-D-Man-(1-&gt;3)-[alpha-D-Man-(1-&gt;2)-alpha-D-Man-(1-&gt;6)]-alpha-D-Man-(1-&gt;6)]-beta-D-Man-(1-&gt;4)-beta-D-GlcNAc-(1-&gt;4)-alpha-D-GlcNAc-diphospho-di-trans,poly-cis-dolichol + a di-trans,poly-cis-dolichyl beta-D-glucosyl phosphate = a alpha-D-Glc-(1-&gt;2)-alpha-D-Glc-(1-&gt;3)-alpha-D-Glc-(1-&gt;3)-alpha-D-Man-(1-&gt;2)-alpha-D-Man-(1-&gt;2)-alpha-D-Man-(1-&gt;3)-[alpha-D-Man-(1-&gt;2)-alpha-D-Man-(1-&gt;3)-[alpha-D-Man-(1-&gt;2)-alpha-D-Man-(1-&gt;6)]-alpha-D-Man-(1-&gt;6)]-beta-D-Man-(1-&gt;4)-beta-D-GlcNAc-(1-&gt;4)-alpha-D-GlcNAc-diphospho-di-trans,poly-cis-dolichol + a di-trans,poly-cis-dolichyl phosphate + H(+)</text>
        <dbReference type="Rhea" id="RHEA:29543"/>
        <dbReference type="Rhea" id="RHEA-COMP:19498"/>
        <dbReference type="Rhea" id="RHEA-COMP:19502"/>
        <dbReference type="Rhea" id="RHEA-COMP:19512"/>
        <dbReference type="Rhea" id="RHEA-COMP:19522"/>
        <dbReference type="ChEBI" id="CHEBI:15378"/>
        <dbReference type="ChEBI" id="CHEBI:57525"/>
        <dbReference type="ChEBI" id="CHEBI:57683"/>
        <dbReference type="ChEBI" id="CHEBI:132522"/>
        <dbReference type="ChEBI" id="CHEBI:132523"/>
        <dbReference type="EC" id="2.4.1.256"/>
    </reaction>
    <physiologicalReaction direction="left-to-right" evidence="13">
        <dbReference type="Rhea" id="RHEA:29544"/>
    </physiologicalReaction>
</comment>
<keyword evidence="7" id="KW-0808">Transferase</keyword>
<accession>A0A078FCD3</accession>
<dbReference type="InterPro" id="IPR016900">
    <property type="entry name" value="Alg10"/>
</dbReference>
<evidence type="ECO:0000256" key="12">
    <source>
        <dbReference type="ARBA" id="ARBA00044727"/>
    </source>
</evidence>
<keyword evidence="11 14" id="KW-0472">Membrane</keyword>
<dbReference type="Gramene" id="CDY10604">
    <property type="protein sequence ID" value="CDY10604"/>
    <property type="gene ID" value="GSBRNA2T00032582001"/>
</dbReference>
<evidence type="ECO:0000256" key="3">
    <source>
        <dbReference type="ARBA" id="ARBA00010600"/>
    </source>
</evidence>
<sequence>MKYMLVPVYVYSWFSILTLLAKTRRKIWVLVYFLATCAVLVPTPLIEFRYYTVPFYIFMLHSCVRSSVASLGFSMERFLSVSMCLQWKCSCLDHSSGAMRMVSKGLFGRDKGLYSFVVNILLVSSETGEFITLSGSNYLKC</sequence>
<evidence type="ECO:0000256" key="7">
    <source>
        <dbReference type="ARBA" id="ARBA00022679"/>
    </source>
</evidence>
<evidence type="ECO:0000313" key="16">
    <source>
        <dbReference type="Proteomes" id="UP000028999"/>
    </source>
</evidence>
<keyword evidence="9" id="KW-0256">Endoplasmic reticulum</keyword>
<feature type="transmembrane region" description="Helical" evidence="14">
    <location>
        <begin position="28"/>
        <end position="46"/>
    </location>
</feature>
<evidence type="ECO:0000256" key="1">
    <source>
        <dbReference type="ARBA" id="ARBA00004477"/>
    </source>
</evidence>
<evidence type="ECO:0000256" key="6">
    <source>
        <dbReference type="ARBA" id="ARBA00022676"/>
    </source>
</evidence>
<feature type="transmembrane region" description="Helical" evidence="14">
    <location>
        <begin position="6"/>
        <end position="21"/>
    </location>
</feature>
<comment type="similarity">
    <text evidence="3">Belongs to the ALG10 glucosyltransferase family.</text>
</comment>
<dbReference type="PANTHER" id="PTHR12989:SF10">
    <property type="entry name" value="DOL-P-GLC:GLC(2)MAN(9)GLCNAC(2)-PP-DOL ALPHA-1,2-GLUCOSYLTRANSFERASE-RELATED"/>
    <property type="match status" value="1"/>
</dbReference>
<dbReference type="AlphaFoldDB" id="A0A078FCD3"/>
<dbReference type="Proteomes" id="UP000028999">
    <property type="component" value="Unassembled WGS sequence"/>
</dbReference>
<dbReference type="Pfam" id="PF04922">
    <property type="entry name" value="DIE2_ALG10"/>
    <property type="match status" value="1"/>
</dbReference>
<comment type="subcellular location">
    <subcellularLocation>
        <location evidence="1">Endoplasmic reticulum membrane</location>
        <topology evidence="1">Multi-pass membrane protein</topology>
    </subcellularLocation>
</comment>
<evidence type="ECO:0000256" key="8">
    <source>
        <dbReference type="ARBA" id="ARBA00022692"/>
    </source>
</evidence>
<comment type="function">
    <text evidence="12">Dol-P-Glc:Glc(2)Man(9)GlcNAc(2)-PP-Dol alpha-1,2-glucosyltransferase that operates in the biosynthetic pathway of dolichol-linked oligosaccharides, the glycan precursors employed in protein asparagine (N)-glycosylation. The assembly of dolichol-linked oligosaccharides begins on the cytosolic side of the endoplasmic reticulum membrane and finishes in its lumen. The sequential addition of sugars to dolichol pyrophosphate produces dolichol-linked oligosaccharides containing fourteen sugars, including two GlcNAcs, nine mannoses and three glucoses. Once assembled, the oligosaccharide is transferred from the lipid to nascent proteins by oligosaccharyltransferases. In the lumen of the endoplasmic reticulum, adds the third and last glucose residue from dolichyl phosphate glucose (Dol-P-Glc) onto the lipid-linked oligosaccharide intermediate Glc(2)Man(9)GlcNAc(2)-PP-Dol to produce Glc(3)Man(9)GlcNAc(2)-PP-Dol.</text>
</comment>
<dbReference type="GO" id="GO:0006488">
    <property type="term" value="P:dolichol-linked oligosaccharide biosynthetic process"/>
    <property type="evidence" value="ECO:0007669"/>
    <property type="project" value="InterPro"/>
</dbReference>
<keyword evidence="6" id="KW-0328">Glycosyltransferase</keyword>
<evidence type="ECO:0000256" key="13">
    <source>
        <dbReference type="ARBA" id="ARBA00048064"/>
    </source>
</evidence>